<keyword evidence="15" id="KW-1185">Reference proteome</keyword>
<dbReference type="PANTHER" id="PTHR47234">
    <property type="match status" value="1"/>
</dbReference>
<keyword evidence="6 8" id="KW-0472">Membrane</keyword>
<feature type="chain" id="PRO_5012601028" evidence="11">
    <location>
        <begin position="28"/>
        <end position="847"/>
    </location>
</feature>
<dbReference type="CDD" id="cd01347">
    <property type="entry name" value="ligand_gated_channel"/>
    <property type="match status" value="1"/>
</dbReference>
<name>A0A222G7T3_9GAMM</name>
<evidence type="ECO:0000256" key="3">
    <source>
        <dbReference type="ARBA" id="ARBA00022452"/>
    </source>
</evidence>
<dbReference type="PANTHER" id="PTHR47234:SF3">
    <property type="entry name" value="SECRETIN_TONB SHORT N-TERMINAL DOMAIN-CONTAINING PROTEIN"/>
    <property type="match status" value="1"/>
</dbReference>
<dbReference type="InterPro" id="IPR000531">
    <property type="entry name" value="Beta-barrel_TonB"/>
</dbReference>
<reference evidence="14 15" key="1">
    <citation type="submission" date="2017-08" db="EMBL/GenBank/DDBJ databases">
        <title>Complete genome of Colwellia sp. NB097-1, a psychrophile bacterium ioslated from Bering Sea.</title>
        <authorList>
            <person name="Chen X."/>
        </authorList>
    </citation>
    <scope>NUCLEOTIDE SEQUENCE [LARGE SCALE GENOMIC DNA]</scope>
    <source>
        <strain evidence="14 15">NB097-1</strain>
    </source>
</reference>
<keyword evidence="2 8" id="KW-0813">Transport</keyword>
<dbReference type="Gene3D" id="2.40.170.20">
    <property type="entry name" value="TonB-dependent receptor, beta-barrel domain"/>
    <property type="match status" value="1"/>
</dbReference>
<dbReference type="KEGG" id="cber:B5D82_09430"/>
<gene>
    <name evidence="14" type="ORF">B5D82_09430</name>
</gene>
<evidence type="ECO:0000259" key="13">
    <source>
        <dbReference type="Pfam" id="PF07715"/>
    </source>
</evidence>
<feature type="region of interest" description="Disordered" evidence="10">
    <location>
        <begin position="231"/>
        <end position="254"/>
    </location>
</feature>
<evidence type="ECO:0000259" key="12">
    <source>
        <dbReference type="Pfam" id="PF00593"/>
    </source>
</evidence>
<keyword evidence="14" id="KW-0675">Receptor</keyword>
<feature type="signal peptide" evidence="11">
    <location>
        <begin position="1"/>
        <end position="27"/>
    </location>
</feature>
<dbReference type="EMBL" id="CP020465">
    <property type="protein sequence ID" value="ASP47958.1"/>
    <property type="molecule type" value="Genomic_DNA"/>
</dbReference>
<protein>
    <submittedName>
        <fullName evidence="14">TonB-dependent receptor</fullName>
    </submittedName>
</protein>
<dbReference type="SUPFAM" id="SSF56935">
    <property type="entry name" value="Porins"/>
    <property type="match status" value="1"/>
</dbReference>
<dbReference type="InterPro" id="IPR036942">
    <property type="entry name" value="Beta-barrel_TonB_sf"/>
</dbReference>
<dbReference type="RefSeq" id="WP_081151067.1">
    <property type="nucleotide sequence ID" value="NZ_CP020465.1"/>
</dbReference>
<keyword evidence="7 8" id="KW-0998">Cell outer membrane</keyword>
<sequence>MRLNKYFRLHTLAIAISTSIPCVSTFAATAEVVDENIESIAILGSRVSSRTATESSSPIDIISSESLTKGGFSELGQSLQAMAPSFNFSRTQVSDGSDLFRPATLRGLQPDQTLVLVNGKRRHNQAIFGLNGTVGAGAAGTDMNSIPMSALKNVQILRDGAAAQYGSDAIAGVINLELKDTTNVTSGFIQTGATGEGDGDVLAAGLNTGFDLGNDGGFINLTAEYRDYDGTNRAQRDTGGGSNTAPGTLSENVRWGQGNAESTFKSFFYNAMIPLDGMELYAFGGYSNRTALGNGFYRSFNEAEKNVPQVYPDGFLPQIDNEAQDISTAVGLRGEINNDWSYDVSATYGENEYDFYSQNTINASYAAEYLSNNPSASEQDIASNSGPIAGYSGGFRYDQLTFNADISGSIDIDHGENLFVSFGAEYRKENYEIVAGEEASYACGASNSPTSFPSVIDSDVFAGCGFQAYPGLRPNAANDADRNSYALYLDLEKQITEQWNLGAALRFEDFSDAGSKLIGKLSSRYELTDSLAIRGALSTGFRAPSLQQSAYTAYTTNLGEGGVLLSSFTATAGSAFPAALGVQGLNLETSKNISLGLVYDVNSALSVSLDAYRVKIDDRITLGSLQNADDVSFNPEAVAALNATGAVQGNYFSNAVNSTTQGLDVVITYQTELLAGNLDVTLAGNLNETEIDSVNSPDGIPESVALDDLQRSFLTDGQPKQRATLTFDYTREAWSGVVRANYYGETDIIYFGNDHIGLPGFLSPTGSFKPTSVLESAVLIDVNLAYQLSDNLQLSAGINNLFDKTPDELGEDEALDFITNGAFKYPVRALPYGFDGMTYYARINFSF</sequence>
<dbReference type="AlphaFoldDB" id="A0A222G7T3"/>
<keyword evidence="4 8" id="KW-0812">Transmembrane</keyword>
<dbReference type="OrthoDB" id="9805434at2"/>
<comment type="similarity">
    <text evidence="8 9">Belongs to the TonB-dependent receptor family.</text>
</comment>
<dbReference type="Gene3D" id="2.170.130.10">
    <property type="entry name" value="TonB-dependent receptor, plug domain"/>
    <property type="match status" value="1"/>
</dbReference>
<evidence type="ECO:0000313" key="14">
    <source>
        <dbReference type="EMBL" id="ASP47958.1"/>
    </source>
</evidence>
<evidence type="ECO:0000256" key="1">
    <source>
        <dbReference type="ARBA" id="ARBA00004571"/>
    </source>
</evidence>
<dbReference type="GO" id="GO:0009279">
    <property type="term" value="C:cell outer membrane"/>
    <property type="evidence" value="ECO:0007669"/>
    <property type="project" value="UniProtKB-SubCell"/>
</dbReference>
<proteinExistence type="inferred from homology"/>
<keyword evidence="5 9" id="KW-0798">TonB box</keyword>
<dbReference type="InterPro" id="IPR012910">
    <property type="entry name" value="Plug_dom"/>
</dbReference>
<dbReference type="PROSITE" id="PS52016">
    <property type="entry name" value="TONB_DEPENDENT_REC_3"/>
    <property type="match status" value="1"/>
</dbReference>
<evidence type="ECO:0000256" key="10">
    <source>
        <dbReference type="SAM" id="MobiDB-lite"/>
    </source>
</evidence>
<evidence type="ECO:0000256" key="11">
    <source>
        <dbReference type="SAM" id="SignalP"/>
    </source>
</evidence>
<dbReference type="Pfam" id="PF07715">
    <property type="entry name" value="Plug"/>
    <property type="match status" value="1"/>
</dbReference>
<keyword evidence="11" id="KW-0732">Signal</keyword>
<evidence type="ECO:0000256" key="2">
    <source>
        <dbReference type="ARBA" id="ARBA00022448"/>
    </source>
</evidence>
<feature type="domain" description="TonB-dependent receptor-like beta-barrel" evidence="12">
    <location>
        <begin position="281"/>
        <end position="801"/>
    </location>
</feature>
<evidence type="ECO:0000256" key="6">
    <source>
        <dbReference type="ARBA" id="ARBA00023136"/>
    </source>
</evidence>
<dbReference type="Proteomes" id="UP000202259">
    <property type="component" value="Chromosome"/>
</dbReference>
<evidence type="ECO:0000256" key="7">
    <source>
        <dbReference type="ARBA" id="ARBA00023237"/>
    </source>
</evidence>
<evidence type="ECO:0000256" key="5">
    <source>
        <dbReference type="ARBA" id="ARBA00023077"/>
    </source>
</evidence>
<dbReference type="InterPro" id="IPR037066">
    <property type="entry name" value="Plug_dom_sf"/>
</dbReference>
<evidence type="ECO:0000256" key="9">
    <source>
        <dbReference type="RuleBase" id="RU003357"/>
    </source>
</evidence>
<dbReference type="InterPro" id="IPR039426">
    <property type="entry name" value="TonB-dep_rcpt-like"/>
</dbReference>
<organism evidence="14 15">
    <name type="scientific">Cognaticolwellia beringensis</name>
    <dbReference type="NCBI Taxonomy" id="1967665"/>
    <lineage>
        <taxon>Bacteria</taxon>
        <taxon>Pseudomonadati</taxon>
        <taxon>Pseudomonadota</taxon>
        <taxon>Gammaproteobacteria</taxon>
        <taxon>Alteromonadales</taxon>
        <taxon>Colwelliaceae</taxon>
        <taxon>Cognaticolwellia</taxon>
    </lineage>
</organism>
<dbReference type="Pfam" id="PF00593">
    <property type="entry name" value="TonB_dep_Rec_b-barrel"/>
    <property type="match status" value="1"/>
</dbReference>
<evidence type="ECO:0000313" key="15">
    <source>
        <dbReference type="Proteomes" id="UP000202259"/>
    </source>
</evidence>
<comment type="subcellular location">
    <subcellularLocation>
        <location evidence="1 8">Cell outer membrane</location>
        <topology evidence="1 8">Multi-pass membrane protein</topology>
    </subcellularLocation>
</comment>
<evidence type="ECO:0000256" key="8">
    <source>
        <dbReference type="PROSITE-ProRule" id="PRU01360"/>
    </source>
</evidence>
<evidence type="ECO:0000256" key="4">
    <source>
        <dbReference type="ARBA" id="ARBA00022692"/>
    </source>
</evidence>
<feature type="domain" description="TonB-dependent receptor plug" evidence="13">
    <location>
        <begin position="53"/>
        <end position="173"/>
    </location>
</feature>
<accession>A0A222G7T3</accession>
<keyword evidence="3 8" id="KW-1134">Transmembrane beta strand</keyword>